<evidence type="ECO:0000256" key="6">
    <source>
        <dbReference type="ARBA" id="ARBA00029833"/>
    </source>
</evidence>
<keyword evidence="5" id="KW-0072">Autophagy</keyword>
<protein>
    <recommendedName>
        <fullName evidence="2">Ubiquitin-like-conjugating enzyme ATG10</fullName>
    </recommendedName>
    <alternativeName>
        <fullName evidence="6">Autophagy-related protein 10</fullName>
    </alternativeName>
</protein>
<accession>A0A498L9B8</accession>
<dbReference type="GO" id="GO:0000422">
    <property type="term" value="P:autophagy of mitochondrion"/>
    <property type="evidence" value="ECO:0007669"/>
    <property type="project" value="TreeGrafter"/>
</dbReference>
<keyword evidence="8" id="KW-1185">Reference proteome</keyword>
<comment type="caution">
    <text evidence="7">The sequence shown here is derived from an EMBL/GenBank/DDBJ whole genome shotgun (WGS) entry which is preliminary data.</text>
</comment>
<dbReference type="PANTHER" id="PTHR14957:SF1">
    <property type="entry name" value="UBIQUITIN-LIKE-CONJUGATING ENZYME ATG10"/>
    <property type="match status" value="1"/>
</dbReference>
<evidence type="ECO:0000313" key="8">
    <source>
        <dbReference type="Proteomes" id="UP000290572"/>
    </source>
</evidence>
<evidence type="ECO:0000256" key="4">
    <source>
        <dbReference type="ARBA" id="ARBA00022786"/>
    </source>
</evidence>
<sequence length="262" mass="30107">MAGERNSASCYLDERTFRLCCQLFLQHSETIQDGWSWEQIKDTDEGFMKKTLLIPVKSSILHQQLGCSMPDESMMTDDIQANVEDETAGVQAVCEIHAVLRYEYHVLYSCSYQIPVLYFRASTLEPSVFCFLKVWFYVCCKNRLNIYSEIPSRQQCLSFEKAGGTVTRVCAQQSLTLCCKYINSHHVNIFGAVIEQVNKYAHARLIHLKVIVHMGCNQKTSFSIADGRPLSLEEVWSNVHSNYRQRLRHGPWDTLTQQVTCV</sequence>
<gene>
    <name evidence="7" type="ORF">ROHU_035203</name>
</gene>
<dbReference type="Proteomes" id="UP000290572">
    <property type="component" value="Unassembled WGS sequence"/>
</dbReference>
<dbReference type="GO" id="GO:0032446">
    <property type="term" value="P:protein modification by small protein conjugation"/>
    <property type="evidence" value="ECO:0007669"/>
    <property type="project" value="TreeGrafter"/>
</dbReference>
<evidence type="ECO:0000256" key="5">
    <source>
        <dbReference type="ARBA" id="ARBA00023006"/>
    </source>
</evidence>
<name>A0A498L9B8_LABRO</name>
<reference evidence="7 8" key="1">
    <citation type="submission" date="2018-03" db="EMBL/GenBank/DDBJ databases">
        <title>Draft genome sequence of Rohu Carp (Labeo rohita).</title>
        <authorList>
            <person name="Das P."/>
            <person name="Kushwaha B."/>
            <person name="Joshi C.G."/>
            <person name="Kumar D."/>
            <person name="Nagpure N.S."/>
            <person name="Sahoo L."/>
            <person name="Das S.P."/>
            <person name="Bit A."/>
            <person name="Patnaik S."/>
            <person name="Meher P.K."/>
            <person name="Jayasankar P."/>
            <person name="Koringa P.G."/>
            <person name="Patel N.V."/>
            <person name="Hinsu A.T."/>
            <person name="Kumar R."/>
            <person name="Pandey M."/>
            <person name="Agarwal S."/>
            <person name="Srivastava S."/>
            <person name="Singh M."/>
            <person name="Iquebal M.A."/>
            <person name="Jaiswal S."/>
            <person name="Angadi U.B."/>
            <person name="Kumar N."/>
            <person name="Raza M."/>
            <person name="Shah T.M."/>
            <person name="Rai A."/>
            <person name="Jena J.K."/>
        </authorList>
    </citation>
    <scope>NUCLEOTIDE SEQUENCE [LARGE SCALE GENOMIC DNA]</scope>
    <source>
        <strain evidence="7">DASCIFA01</strain>
        <tissue evidence="7">Testis</tissue>
    </source>
</reference>
<evidence type="ECO:0000256" key="2">
    <source>
        <dbReference type="ARBA" id="ARBA00021099"/>
    </source>
</evidence>
<evidence type="ECO:0000256" key="1">
    <source>
        <dbReference type="ARBA" id="ARBA00005696"/>
    </source>
</evidence>
<dbReference type="GO" id="GO:0061651">
    <property type="term" value="F:Atg12 conjugating enzyme activity"/>
    <property type="evidence" value="ECO:0007669"/>
    <property type="project" value="TreeGrafter"/>
</dbReference>
<dbReference type="GO" id="GO:0005829">
    <property type="term" value="C:cytosol"/>
    <property type="evidence" value="ECO:0007669"/>
    <property type="project" value="TreeGrafter"/>
</dbReference>
<organism evidence="7 8">
    <name type="scientific">Labeo rohita</name>
    <name type="common">Indian major carp</name>
    <name type="synonym">Cyprinus rohita</name>
    <dbReference type="NCBI Taxonomy" id="84645"/>
    <lineage>
        <taxon>Eukaryota</taxon>
        <taxon>Metazoa</taxon>
        <taxon>Chordata</taxon>
        <taxon>Craniata</taxon>
        <taxon>Vertebrata</taxon>
        <taxon>Euteleostomi</taxon>
        <taxon>Actinopterygii</taxon>
        <taxon>Neopterygii</taxon>
        <taxon>Teleostei</taxon>
        <taxon>Ostariophysi</taxon>
        <taxon>Cypriniformes</taxon>
        <taxon>Cyprinidae</taxon>
        <taxon>Labeoninae</taxon>
        <taxon>Labeonini</taxon>
        <taxon>Labeo</taxon>
    </lineage>
</organism>
<dbReference type="GO" id="GO:0000045">
    <property type="term" value="P:autophagosome assembly"/>
    <property type="evidence" value="ECO:0007669"/>
    <property type="project" value="TreeGrafter"/>
</dbReference>
<dbReference type="Pfam" id="PF03987">
    <property type="entry name" value="Autophagy_act_C"/>
    <property type="match status" value="1"/>
</dbReference>
<evidence type="ECO:0000313" key="7">
    <source>
        <dbReference type="EMBL" id="RXN02477.1"/>
    </source>
</evidence>
<comment type="similarity">
    <text evidence="1">Belongs to the ATG10 family.</text>
</comment>
<keyword evidence="4" id="KW-0833">Ubl conjugation pathway</keyword>
<dbReference type="InterPro" id="IPR007135">
    <property type="entry name" value="Atg3/Atg10"/>
</dbReference>
<dbReference type="PANTHER" id="PTHR14957">
    <property type="entry name" value="UBIQUITIN-LIKE-CONJUGATING ENZYME ATG10"/>
    <property type="match status" value="1"/>
</dbReference>
<keyword evidence="3" id="KW-0808">Transferase</keyword>
<evidence type="ECO:0000256" key="3">
    <source>
        <dbReference type="ARBA" id="ARBA00022679"/>
    </source>
</evidence>
<dbReference type="Gene3D" id="3.30.1460.50">
    <property type="match status" value="1"/>
</dbReference>
<dbReference type="EMBL" id="QBIY01013527">
    <property type="protein sequence ID" value="RXN02477.1"/>
    <property type="molecule type" value="Genomic_DNA"/>
</dbReference>
<proteinExistence type="inferred from homology"/>
<dbReference type="AlphaFoldDB" id="A0A498L9B8"/>
<dbReference type="STRING" id="84645.A0A498L9B8"/>